<organism evidence="1 2">
    <name type="scientific">Rubripirellula tenax</name>
    <dbReference type="NCBI Taxonomy" id="2528015"/>
    <lineage>
        <taxon>Bacteria</taxon>
        <taxon>Pseudomonadati</taxon>
        <taxon>Planctomycetota</taxon>
        <taxon>Planctomycetia</taxon>
        <taxon>Pirellulales</taxon>
        <taxon>Pirellulaceae</taxon>
        <taxon>Rubripirellula</taxon>
    </lineage>
</organism>
<keyword evidence="2" id="KW-1185">Reference proteome</keyword>
<proteinExistence type="predicted"/>
<reference evidence="1 2" key="1">
    <citation type="submission" date="2019-02" db="EMBL/GenBank/DDBJ databases">
        <title>Deep-cultivation of Planctomycetes and their phenomic and genomic characterization uncovers novel biology.</title>
        <authorList>
            <person name="Wiegand S."/>
            <person name="Jogler M."/>
            <person name="Boedeker C."/>
            <person name="Pinto D."/>
            <person name="Vollmers J."/>
            <person name="Rivas-Marin E."/>
            <person name="Kohn T."/>
            <person name="Peeters S.H."/>
            <person name="Heuer A."/>
            <person name="Rast P."/>
            <person name="Oberbeckmann S."/>
            <person name="Bunk B."/>
            <person name="Jeske O."/>
            <person name="Meyerdierks A."/>
            <person name="Storesund J.E."/>
            <person name="Kallscheuer N."/>
            <person name="Luecker S."/>
            <person name="Lage O.M."/>
            <person name="Pohl T."/>
            <person name="Merkel B.J."/>
            <person name="Hornburger P."/>
            <person name="Mueller R.-W."/>
            <person name="Bruemmer F."/>
            <person name="Labrenz M."/>
            <person name="Spormann A.M."/>
            <person name="Op Den Camp H."/>
            <person name="Overmann J."/>
            <person name="Amann R."/>
            <person name="Jetten M.S.M."/>
            <person name="Mascher T."/>
            <person name="Medema M.H."/>
            <person name="Devos D.P."/>
            <person name="Kaster A.-K."/>
            <person name="Ovreas L."/>
            <person name="Rohde M."/>
            <person name="Galperin M.Y."/>
            <person name="Jogler C."/>
        </authorList>
    </citation>
    <scope>NUCLEOTIDE SEQUENCE [LARGE SCALE GENOMIC DNA]</scope>
    <source>
        <strain evidence="1 2">Poly51</strain>
    </source>
</reference>
<sequence length="65" mass="7538">MQNCNWVTKCFGRSVCRNTRFVENDVTWQYHGSTVHMISLSANGQRQHYGELKTLNVFMLRNAGT</sequence>
<dbReference type="EMBL" id="SJPW01000001">
    <property type="protein sequence ID" value="TWU60874.1"/>
    <property type="molecule type" value="Genomic_DNA"/>
</dbReference>
<name>A0A5C6FM18_9BACT</name>
<evidence type="ECO:0000313" key="2">
    <source>
        <dbReference type="Proteomes" id="UP000318288"/>
    </source>
</evidence>
<gene>
    <name evidence="1" type="ORF">Poly51_11560</name>
</gene>
<accession>A0A5C6FM18</accession>
<dbReference type="Proteomes" id="UP000318288">
    <property type="component" value="Unassembled WGS sequence"/>
</dbReference>
<protein>
    <submittedName>
        <fullName evidence="1">Uncharacterized protein</fullName>
    </submittedName>
</protein>
<dbReference type="AlphaFoldDB" id="A0A5C6FM18"/>
<comment type="caution">
    <text evidence="1">The sequence shown here is derived from an EMBL/GenBank/DDBJ whole genome shotgun (WGS) entry which is preliminary data.</text>
</comment>
<evidence type="ECO:0000313" key="1">
    <source>
        <dbReference type="EMBL" id="TWU60874.1"/>
    </source>
</evidence>